<dbReference type="PROSITE" id="PS51819">
    <property type="entry name" value="VOC"/>
    <property type="match status" value="1"/>
</dbReference>
<dbReference type="InterPro" id="IPR052164">
    <property type="entry name" value="Anthracycline_SecMetBiosynth"/>
</dbReference>
<feature type="domain" description="VOC" evidence="1">
    <location>
        <begin position="5"/>
        <end position="122"/>
    </location>
</feature>
<reference evidence="2" key="1">
    <citation type="submission" date="2022-03" db="EMBL/GenBank/DDBJ databases">
        <title>Fererhizobium litorale gen. nov., sp. nov., isolated from sandy sediments of the Sea of Japan seashore.</title>
        <authorList>
            <person name="Romanenko L."/>
            <person name="Kurilenko V."/>
            <person name="Otstavnykh N."/>
            <person name="Svetashev V."/>
            <person name="Tekutyeva L."/>
            <person name="Isaeva M."/>
            <person name="Mikhailov V."/>
        </authorList>
    </citation>
    <scope>NUCLEOTIDE SEQUENCE</scope>
    <source>
        <strain evidence="2">KMM 9576</strain>
    </source>
</reference>
<dbReference type="PANTHER" id="PTHR33993:SF14">
    <property type="entry name" value="GB|AAF24581.1"/>
    <property type="match status" value="1"/>
</dbReference>
<gene>
    <name evidence="2" type="ORF">MRS75_06020</name>
</gene>
<keyword evidence="3" id="KW-1185">Reference proteome</keyword>
<dbReference type="AlphaFoldDB" id="A0AAE3QAW8"/>
<dbReference type="EMBL" id="JALDYZ010000002">
    <property type="protein sequence ID" value="MDI7921640.1"/>
    <property type="molecule type" value="Genomic_DNA"/>
</dbReference>
<dbReference type="Proteomes" id="UP001161580">
    <property type="component" value="Unassembled WGS sequence"/>
</dbReference>
<dbReference type="Pfam" id="PF00903">
    <property type="entry name" value="Glyoxalase"/>
    <property type="match status" value="1"/>
</dbReference>
<proteinExistence type="predicted"/>
<evidence type="ECO:0000313" key="3">
    <source>
        <dbReference type="Proteomes" id="UP001161580"/>
    </source>
</evidence>
<dbReference type="InterPro" id="IPR004360">
    <property type="entry name" value="Glyas_Fos-R_dOase_dom"/>
</dbReference>
<dbReference type="RefSeq" id="WP_311785799.1">
    <property type="nucleotide sequence ID" value="NZ_JALDYY010000002.1"/>
</dbReference>
<dbReference type="CDD" id="cd07247">
    <property type="entry name" value="SgaA_N_like"/>
    <property type="match status" value="1"/>
</dbReference>
<protein>
    <submittedName>
        <fullName evidence="2">VOC family protein</fullName>
    </submittedName>
</protein>
<comment type="caution">
    <text evidence="2">The sequence shown here is derived from an EMBL/GenBank/DDBJ whole genome shotgun (WGS) entry which is preliminary data.</text>
</comment>
<evidence type="ECO:0000313" key="2">
    <source>
        <dbReference type="EMBL" id="MDI7921640.1"/>
    </source>
</evidence>
<sequence>MTHGTFCWNELNTRNAEAAKKFYGETIGWTFDKMDMEGGGAYYICMQGETPVGGIFTMEGPAFDGMPEHWFAYLDVDDVDKRTNKAQAHGATIIRPPFDVPDVGRIAIVKDPSGAVMGWMTPVSRP</sequence>
<dbReference type="SUPFAM" id="SSF54593">
    <property type="entry name" value="Glyoxalase/Bleomycin resistance protein/Dihydroxybiphenyl dioxygenase"/>
    <property type="match status" value="1"/>
</dbReference>
<accession>A0AAE3QAW8</accession>
<dbReference type="InterPro" id="IPR037523">
    <property type="entry name" value="VOC_core"/>
</dbReference>
<evidence type="ECO:0000259" key="1">
    <source>
        <dbReference type="PROSITE" id="PS51819"/>
    </source>
</evidence>
<dbReference type="Gene3D" id="3.10.180.10">
    <property type="entry name" value="2,3-Dihydroxybiphenyl 1,2-Dioxygenase, domain 1"/>
    <property type="match status" value="1"/>
</dbReference>
<dbReference type="PANTHER" id="PTHR33993">
    <property type="entry name" value="GLYOXALASE-RELATED"/>
    <property type="match status" value="1"/>
</dbReference>
<dbReference type="InterPro" id="IPR029068">
    <property type="entry name" value="Glyas_Bleomycin-R_OHBP_Dase"/>
</dbReference>
<name>A0AAE3QAW8_9HYPH</name>
<organism evidence="2 3">
    <name type="scientific">Ferirhizobium litorale</name>
    <dbReference type="NCBI Taxonomy" id="2927786"/>
    <lineage>
        <taxon>Bacteria</taxon>
        <taxon>Pseudomonadati</taxon>
        <taxon>Pseudomonadota</taxon>
        <taxon>Alphaproteobacteria</taxon>
        <taxon>Hyphomicrobiales</taxon>
        <taxon>Rhizobiaceae</taxon>
        <taxon>Ferirhizobium</taxon>
    </lineage>
</organism>